<evidence type="ECO:0000313" key="1">
    <source>
        <dbReference type="EMBL" id="AKS36209.1"/>
    </source>
</evidence>
<proteinExistence type="predicted"/>
<dbReference type="SUPFAM" id="SSF53335">
    <property type="entry name" value="S-adenosyl-L-methionine-dependent methyltransferases"/>
    <property type="match status" value="1"/>
</dbReference>
<dbReference type="AlphaFoldDB" id="A0A0K0XFL9"/>
<gene>
    <name evidence="1" type="ORF">AFA91_08910</name>
</gene>
<dbReference type="Proteomes" id="UP000062255">
    <property type="component" value="Chromosome"/>
</dbReference>
<dbReference type="CDD" id="cd02440">
    <property type="entry name" value="AdoMet_MTases"/>
    <property type="match status" value="1"/>
</dbReference>
<dbReference type="STRING" id="134601.AFA91_08910"/>
<accession>A0A0K0XFL9</accession>
<protein>
    <submittedName>
        <fullName evidence="1">SAM-dependent methyltransferase</fullName>
    </submittedName>
</protein>
<dbReference type="EMBL" id="CP012150">
    <property type="protein sequence ID" value="AKS36209.1"/>
    <property type="molecule type" value="Genomic_DNA"/>
</dbReference>
<reference evidence="1 2" key="1">
    <citation type="submission" date="2015-07" db="EMBL/GenBank/DDBJ databases">
        <title>Complete genome sequence of Mycobacterium goodii X7B, a facultative thermophilic biodesulfurizing bacterium.</title>
        <authorList>
            <person name="Yu B."/>
            <person name="Li F."/>
            <person name="Xu P."/>
        </authorList>
    </citation>
    <scope>NUCLEOTIDE SEQUENCE [LARGE SCALE GENOMIC DNA]</scope>
    <source>
        <strain evidence="1 2">X7B</strain>
    </source>
</reference>
<keyword evidence="1" id="KW-0489">Methyltransferase</keyword>
<dbReference type="Gene3D" id="3.40.50.150">
    <property type="entry name" value="Vaccinia Virus protein VP39"/>
    <property type="match status" value="1"/>
</dbReference>
<organism evidence="1 2">
    <name type="scientific">Mycolicibacterium goodii</name>
    <name type="common">Mycobacterium goodii</name>
    <dbReference type="NCBI Taxonomy" id="134601"/>
    <lineage>
        <taxon>Bacteria</taxon>
        <taxon>Bacillati</taxon>
        <taxon>Actinomycetota</taxon>
        <taxon>Actinomycetes</taxon>
        <taxon>Mycobacteriales</taxon>
        <taxon>Mycobacteriaceae</taxon>
        <taxon>Mycolicibacterium</taxon>
    </lineage>
</organism>
<dbReference type="RefSeq" id="WP_049748636.1">
    <property type="nucleotide sequence ID" value="NZ_CP012150.1"/>
</dbReference>
<dbReference type="GO" id="GO:0032259">
    <property type="term" value="P:methylation"/>
    <property type="evidence" value="ECO:0007669"/>
    <property type="project" value="UniProtKB-KW"/>
</dbReference>
<dbReference type="PATRIC" id="fig|134601.6.peg.1850"/>
<dbReference type="Pfam" id="PF13578">
    <property type="entry name" value="Methyltransf_24"/>
    <property type="match status" value="1"/>
</dbReference>
<dbReference type="KEGG" id="mgo:AFA91_08910"/>
<dbReference type="GO" id="GO:0008168">
    <property type="term" value="F:methyltransferase activity"/>
    <property type="evidence" value="ECO:0007669"/>
    <property type="project" value="UniProtKB-KW"/>
</dbReference>
<dbReference type="InterPro" id="IPR029063">
    <property type="entry name" value="SAM-dependent_MTases_sf"/>
</dbReference>
<dbReference type="OrthoDB" id="9816424at2"/>
<evidence type="ECO:0000313" key="2">
    <source>
        <dbReference type="Proteomes" id="UP000062255"/>
    </source>
</evidence>
<sequence length="244" mass="27847">MLAALGSDLARPVTMRRDDSVPEETAIGKIFDKSENIHKLRHYLPIYERFLPGTERMLEIGVDRGGSLKMWREFLPDTTIVGLDINPNSAQFDDPERKVHVRIGDQTDNSFLSSVVDEFGPFDAILDDGGHTPNQMISSFQFLFPRLKPGGVYLVEDVCANYWMGYRDRPDTFIDFTKMLMDAVHAPYMALRSPFDFMEGHPHRVDQVEVPFAATIIDSIQVFDSVVVVHRSKEPKPLPRTVYR</sequence>
<name>A0A0K0XFL9_MYCGD</name>
<keyword evidence="1" id="KW-0808">Transferase</keyword>